<dbReference type="EMBL" id="SDMP01000006">
    <property type="protein sequence ID" value="RYR53553.1"/>
    <property type="molecule type" value="Genomic_DNA"/>
</dbReference>
<dbReference type="PANTHER" id="PTHR37197">
    <property type="entry name" value="F19K23.17 PROTEIN"/>
    <property type="match status" value="1"/>
</dbReference>
<dbReference type="InterPro" id="IPR057198">
    <property type="entry name" value="DUF7876"/>
</dbReference>
<comment type="similarity">
    <text evidence="3">Belongs to the trans-sulfuration enzymes family.</text>
</comment>
<feature type="domain" description="DUF7876" evidence="4">
    <location>
        <begin position="106"/>
        <end position="217"/>
    </location>
</feature>
<dbReference type="InterPro" id="IPR000277">
    <property type="entry name" value="Cys/Met-Metab_PyrdxlP-dep_enz"/>
</dbReference>
<dbReference type="InterPro" id="IPR029033">
    <property type="entry name" value="His_PPase_superfam"/>
</dbReference>
<dbReference type="Proteomes" id="UP000289738">
    <property type="component" value="Chromosome A06"/>
</dbReference>
<dbReference type="InterPro" id="IPR015424">
    <property type="entry name" value="PyrdxlP-dep_Trfase"/>
</dbReference>
<dbReference type="Pfam" id="PF25286">
    <property type="entry name" value="DUF7876"/>
    <property type="match status" value="1"/>
</dbReference>
<dbReference type="SUPFAM" id="SSF53383">
    <property type="entry name" value="PLP-dependent transferases"/>
    <property type="match status" value="1"/>
</dbReference>
<keyword evidence="6" id="KW-1185">Reference proteome</keyword>
<evidence type="ECO:0000313" key="6">
    <source>
        <dbReference type="Proteomes" id="UP000289738"/>
    </source>
</evidence>
<accession>A0A445CRP7</accession>
<evidence type="ECO:0000259" key="4">
    <source>
        <dbReference type="Pfam" id="PF25286"/>
    </source>
</evidence>
<reference evidence="5 6" key="1">
    <citation type="submission" date="2019-01" db="EMBL/GenBank/DDBJ databases">
        <title>Sequencing of cultivated peanut Arachis hypogaea provides insights into genome evolution and oil improvement.</title>
        <authorList>
            <person name="Chen X."/>
        </authorList>
    </citation>
    <scope>NUCLEOTIDE SEQUENCE [LARGE SCALE GENOMIC DNA]</scope>
    <source>
        <strain evidence="6">cv. Fuhuasheng</strain>
        <tissue evidence="5">Leaves</tissue>
    </source>
</reference>
<organism evidence="5 6">
    <name type="scientific">Arachis hypogaea</name>
    <name type="common">Peanut</name>
    <dbReference type="NCBI Taxonomy" id="3818"/>
    <lineage>
        <taxon>Eukaryota</taxon>
        <taxon>Viridiplantae</taxon>
        <taxon>Streptophyta</taxon>
        <taxon>Embryophyta</taxon>
        <taxon>Tracheophyta</taxon>
        <taxon>Spermatophyta</taxon>
        <taxon>Magnoliopsida</taxon>
        <taxon>eudicotyledons</taxon>
        <taxon>Gunneridae</taxon>
        <taxon>Pentapetalae</taxon>
        <taxon>rosids</taxon>
        <taxon>fabids</taxon>
        <taxon>Fabales</taxon>
        <taxon>Fabaceae</taxon>
        <taxon>Papilionoideae</taxon>
        <taxon>50 kb inversion clade</taxon>
        <taxon>dalbergioids sensu lato</taxon>
        <taxon>Dalbergieae</taxon>
        <taxon>Pterocarpus clade</taxon>
        <taxon>Arachis</taxon>
    </lineage>
</organism>
<dbReference type="GO" id="GO:0019346">
    <property type="term" value="P:transsulfuration"/>
    <property type="evidence" value="ECO:0007669"/>
    <property type="project" value="InterPro"/>
</dbReference>
<sequence length="284" mass="31396">MYLDINVSRYIDFPMYQKSKSANWNEGGVPNAIENGPYDYTRSGNPTRDASESLLAKLDKADRALCFTSGMAALSAISHLAQAGAFSFFHSSQSSHGCRCSSCRLHDSISSKDEYRSSRNIEISLFRRYRNFIDHGGGDNLKEFITAGVNAYALGCTDEGLRKELTDIKDSDIEIEAMSSYGGSSSLKSKIISEEIEPQLLSRKNVMIAAHGNSLRSIILYLDKLTSQEVIVKFLLAEELKLPNLSNYGMKLFAVFVRKMSLVIGKASKKMSLLALTCLLLLSP</sequence>
<protein>
    <recommendedName>
        <fullName evidence="4">DUF7876 domain-containing protein</fullName>
    </recommendedName>
</protein>
<dbReference type="AlphaFoldDB" id="A0A445CRP7"/>
<dbReference type="Pfam" id="PF01053">
    <property type="entry name" value="Cys_Met_Meta_PP"/>
    <property type="match status" value="1"/>
</dbReference>
<comment type="caution">
    <text evidence="5">The sequence shown here is derived from an EMBL/GenBank/DDBJ whole genome shotgun (WGS) entry which is preliminary data.</text>
</comment>
<proteinExistence type="inferred from homology"/>
<evidence type="ECO:0000313" key="5">
    <source>
        <dbReference type="EMBL" id="RYR53553.1"/>
    </source>
</evidence>
<evidence type="ECO:0000256" key="2">
    <source>
        <dbReference type="ARBA" id="ARBA00022898"/>
    </source>
</evidence>
<evidence type="ECO:0000256" key="3">
    <source>
        <dbReference type="RuleBase" id="RU362118"/>
    </source>
</evidence>
<gene>
    <name evidence="5" type="ORF">Ahy_A06g028727</name>
</gene>
<dbReference type="Gene3D" id="3.40.640.10">
    <property type="entry name" value="Type I PLP-dependent aspartate aminotransferase-like (Major domain)"/>
    <property type="match status" value="1"/>
</dbReference>
<dbReference type="GO" id="GO:0030170">
    <property type="term" value="F:pyridoxal phosphate binding"/>
    <property type="evidence" value="ECO:0007669"/>
    <property type="project" value="InterPro"/>
</dbReference>
<name>A0A445CRP7_ARAHY</name>
<comment type="cofactor">
    <cofactor evidence="1 3">
        <name>pyridoxal 5'-phosphate</name>
        <dbReference type="ChEBI" id="CHEBI:597326"/>
    </cofactor>
</comment>
<dbReference type="Gene3D" id="3.40.50.1240">
    <property type="entry name" value="Phosphoglycerate mutase-like"/>
    <property type="match status" value="1"/>
</dbReference>
<dbReference type="PANTHER" id="PTHR37197:SF2">
    <property type="entry name" value="F19K23.17 PROTEIN"/>
    <property type="match status" value="1"/>
</dbReference>
<keyword evidence="2 3" id="KW-0663">Pyridoxal phosphate</keyword>
<dbReference type="InterPro" id="IPR015421">
    <property type="entry name" value="PyrdxlP-dep_Trfase_major"/>
</dbReference>
<evidence type="ECO:0000256" key="1">
    <source>
        <dbReference type="ARBA" id="ARBA00001933"/>
    </source>
</evidence>